<keyword evidence="3" id="KW-1133">Transmembrane helix</keyword>
<dbReference type="Pfam" id="PF00990">
    <property type="entry name" value="GGDEF"/>
    <property type="match status" value="1"/>
</dbReference>
<dbReference type="NCBIfam" id="TIGR00254">
    <property type="entry name" value="GGDEF"/>
    <property type="match status" value="1"/>
</dbReference>
<dbReference type="EMBL" id="CP038441">
    <property type="protein sequence ID" value="QJT22272.1"/>
    <property type="molecule type" value="Genomic_DNA"/>
</dbReference>
<dbReference type="SMART" id="SM00267">
    <property type="entry name" value="GGDEF"/>
    <property type="match status" value="1"/>
</dbReference>
<sequence length="537" mass="60165">MWPCLSCRANSGVLSRTQGMLTFRRTQKNFTFITGYLWLLALPMLLGIGGMFALSVYNHGVVVEQKLVSLNGMAVVTEARMLDHLEQLMSVEVTADALTPVLSSSRTREAYRERWGKMTALDPLVMLIFHADSNGYFFSGSEEADLAWVNAKVNVDSRAWFKGALASRAFYWTPAYQDILTGDHILTLAHRLPDDQQQGERVIGIDVNVAQWSQMLRDMLYGDNAVSHMVIDRRTNQILVSSQSAYNGQILQAPWLARLTAQSGSFYEEMSNEYVAYGTLPDREHWMAITVQPRRDSVAVIGGSLALGLLAVACALFITMSAFFRLRLLVLIDSLASRIRRLGAGAREPRPVSALPSFPEMALLDQELDQVSDHLQESFDLAHRDALTGSYNRRFLDQRLRQLHQEGRSVVLALVDLDNFKQLNDVYGHAGGDAALCRSVELGRELLGEGVSLCRYGGEELVALFEQHSLAQAEGLMELWRCRLSELKWREKGMRVTFSAGIGESRGRPPEALMTLVDKAMYQAKRAGKNRIHRSEE</sequence>
<comment type="catalytic activity">
    <reaction evidence="2">
        <text>2 GTP = 3',3'-c-di-GMP + 2 diphosphate</text>
        <dbReference type="Rhea" id="RHEA:24898"/>
        <dbReference type="ChEBI" id="CHEBI:33019"/>
        <dbReference type="ChEBI" id="CHEBI:37565"/>
        <dbReference type="ChEBI" id="CHEBI:58805"/>
        <dbReference type="EC" id="2.7.7.65"/>
    </reaction>
</comment>
<keyword evidence="3" id="KW-0472">Membrane</keyword>
<name>A0A6M4YG94_AERME</name>
<feature type="transmembrane region" description="Helical" evidence="3">
    <location>
        <begin position="298"/>
        <end position="324"/>
    </location>
</feature>
<dbReference type="PANTHER" id="PTHR45138">
    <property type="entry name" value="REGULATORY COMPONENTS OF SENSORY TRANSDUCTION SYSTEM"/>
    <property type="match status" value="1"/>
</dbReference>
<gene>
    <name evidence="5" type="ORF">E4184_13165</name>
</gene>
<dbReference type="EC" id="2.7.7.65" evidence="1"/>
<dbReference type="InterPro" id="IPR029151">
    <property type="entry name" value="Sensor-like_sf"/>
</dbReference>
<dbReference type="CDD" id="cd01949">
    <property type="entry name" value="GGDEF"/>
    <property type="match status" value="1"/>
</dbReference>
<reference evidence="5 6" key="1">
    <citation type="submission" date="2019-03" db="EMBL/GenBank/DDBJ databases">
        <title>Novel transposon Tn6433 accelerates the dissemination of tet(E) in Aeromonas from aerobic biofilm under oxytetracycline stress.</title>
        <authorList>
            <person name="Shi Y."/>
            <person name="Tian Z."/>
            <person name="Zhang Y."/>
            <person name="Zhang H."/>
            <person name="Yang M."/>
        </authorList>
    </citation>
    <scope>NUCLEOTIDE SEQUENCE [LARGE SCALE GENOMIC DNA]</scope>
    <source>
        <strain evidence="5 6">T0.1-19</strain>
    </source>
</reference>
<dbReference type="InterPro" id="IPR043128">
    <property type="entry name" value="Rev_trsase/Diguanyl_cyclase"/>
</dbReference>
<accession>A0A6M4YG94</accession>
<evidence type="ECO:0000256" key="1">
    <source>
        <dbReference type="ARBA" id="ARBA00012528"/>
    </source>
</evidence>
<protein>
    <recommendedName>
        <fullName evidence="1">diguanylate cyclase</fullName>
        <ecNumber evidence="1">2.7.7.65</ecNumber>
    </recommendedName>
</protein>
<dbReference type="Gene3D" id="3.30.450.20">
    <property type="entry name" value="PAS domain"/>
    <property type="match status" value="2"/>
</dbReference>
<proteinExistence type="predicted"/>
<dbReference type="PROSITE" id="PS50887">
    <property type="entry name" value="GGDEF"/>
    <property type="match status" value="1"/>
</dbReference>
<dbReference type="Proteomes" id="UP000501427">
    <property type="component" value="Chromosome"/>
</dbReference>
<keyword evidence="3" id="KW-0812">Transmembrane</keyword>
<dbReference type="InterPro" id="IPR050469">
    <property type="entry name" value="Diguanylate_Cyclase"/>
</dbReference>
<dbReference type="Gene3D" id="3.30.70.270">
    <property type="match status" value="1"/>
</dbReference>
<evidence type="ECO:0000313" key="6">
    <source>
        <dbReference type="Proteomes" id="UP000501427"/>
    </source>
</evidence>
<dbReference type="GO" id="GO:0052621">
    <property type="term" value="F:diguanylate cyclase activity"/>
    <property type="evidence" value="ECO:0007669"/>
    <property type="project" value="UniProtKB-EC"/>
</dbReference>
<dbReference type="CDD" id="cd18773">
    <property type="entry name" value="PDC1_HK_sensor"/>
    <property type="match status" value="1"/>
</dbReference>
<dbReference type="InterPro" id="IPR029787">
    <property type="entry name" value="Nucleotide_cyclase"/>
</dbReference>
<evidence type="ECO:0000256" key="3">
    <source>
        <dbReference type="SAM" id="Phobius"/>
    </source>
</evidence>
<evidence type="ECO:0000256" key="2">
    <source>
        <dbReference type="ARBA" id="ARBA00034247"/>
    </source>
</evidence>
<organism evidence="5 6">
    <name type="scientific">Aeromonas media</name>
    <dbReference type="NCBI Taxonomy" id="651"/>
    <lineage>
        <taxon>Bacteria</taxon>
        <taxon>Pseudomonadati</taxon>
        <taxon>Pseudomonadota</taxon>
        <taxon>Gammaproteobacteria</taxon>
        <taxon>Aeromonadales</taxon>
        <taxon>Aeromonadaceae</taxon>
        <taxon>Aeromonas</taxon>
    </lineage>
</organism>
<feature type="domain" description="GGDEF" evidence="4">
    <location>
        <begin position="408"/>
        <end position="537"/>
    </location>
</feature>
<dbReference type="SUPFAM" id="SSF55073">
    <property type="entry name" value="Nucleotide cyclase"/>
    <property type="match status" value="1"/>
</dbReference>
<dbReference type="SUPFAM" id="SSF103190">
    <property type="entry name" value="Sensory domain-like"/>
    <property type="match status" value="1"/>
</dbReference>
<evidence type="ECO:0000313" key="5">
    <source>
        <dbReference type="EMBL" id="QJT22272.1"/>
    </source>
</evidence>
<evidence type="ECO:0000259" key="4">
    <source>
        <dbReference type="PROSITE" id="PS50887"/>
    </source>
</evidence>
<feature type="transmembrane region" description="Helical" evidence="3">
    <location>
        <begin position="30"/>
        <end position="57"/>
    </location>
</feature>
<dbReference type="InterPro" id="IPR000160">
    <property type="entry name" value="GGDEF_dom"/>
</dbReference>
<dbReference type="PANTHER" id="PTHR45138:SF9">
    <property type="entry name" value="DIGUANYLATE CYCLASE DGCM-RELATED"/>
    <property type="match status" value="1"/>
</dbReference>
<dbReference type="AlphaFoldDB" id="A0A6M4YG94"/>